<evidence type="ECO:0000256" key="5">
    <source>
        <dbReference type="RuleBase" id="RU003345"/>
    </source>
</evidence>
<dbReference type="Gene3D" id="3.40.605.10">
    <property type="entry name" value="Aldehyde Dehydrogenase, Chain A, domain 1"/>
    <property type="match status" value="1"/>
</dbReference>
<accession>A0A0G2FDB2</accession>
<name>A0A0G2FDB2_9PEZI</name>
<comment type="caution">
    <text evidence="8">The sequence shown here is derived from an EMBL/GenBank/DDBJ whole genome shotgun (WGS) entry which is preliminary data.</text>
</comment>
<feature type="domain" description="Aldehyde dehydrogenase" evidence="7">
    <location>
        <begin position="55"/>
        <end position="519"/>
    </location>
</feature>
<comment type="similarity">
    <text evidence="1 5">Belongs to the aldehyde dehydrogenase family.</text>
</comment>
<keyword evidence="9" id="KW-1185">Reference proteome</keyword>
<dbReference type="OrthoDB" id="310895at2759"/>
<dbReference type="SUPFAM" id="SSF53720">
    <property type="entry name" value="ALDH-like"/>
    <property type="match status" value="1"/>
</dbReference>
<dbReference type="PROSITE" id="PS00687">
    <property type="entry name" value="ALDEHYDE_DEHYDR_GLU"/>
    <property type="match status" value="1"/>
</dbReference>
<dbReference type="EMBL" id="LCUC01000339">
    <property type="protein sequence ID" value="KKY32154.1"/>
    <property type="molecule type" value="Genomic_DNA"/>
</dbReference>
<keyword evidence="2 5" id="KW-0560">Oxidoreductase</keyword>
<dbReference type="GO" id="GO:0016620">
    <property type="term" value="F:oxidoreductase activity, acting on the aldehyde or oxo group of donors, NAD or NADP as acceptor"/>
    <property type="evidence" value="ECO:0007669"/>
    <property type="project" value="InterPro"/>
</dbReference>
<dbReference type="InterPro" id="IPR016161">
    <property type="entry name" value="Ald_DH/histidinol_DH"/>
</dbReference>
<feature type="compositionally biased region" description="Basic and acidic residues" evidence="6">
    <location>
        <begin position="8"/>
        <end position="22"/>
    </location>
</feature>
<evidence type="ECO:0000256" key="2">
    <source>
        <dbReference type="ARBA" id="ARBA00023002"/>
    </source>
</evidence>
<dbReference type="Proteomes" id="UP000034680">
    <property type="component" value="Unassembled WGS sequence"/>
</dbReference>
<evidence type="ECO:0000256" key="3">
    <source>
        <dbReference type="ARBA" id="ARBA00023027"/>
    </source>
</evidence>
<reference evidence="8 9" key="1">
    <citation type="submission" date="2015-05" db="EMBL/GenBank/DDBJ databases">
        <title>Distinctive expansion of gene families associated with plant cell wall degradation and secondary metabolism in the genomes of grapevine trunk pathogens.</title>
        <authorList>
            <person name="Lawrence D.P."/>
            <person name="Travadon R."/>
            <person name="Rolshausen P.E."/>
            <person name="Baumgartner K."/>
        </authorList>
    </citation>
    <scope>NUCLEOTIDE SEQUENCE [LARGE SCALE GENOMIC DNA]</scope>
    <source>
        <strain evidence="8">DA912</strain>
    </source>
</reference>
<dbReference type="PANTHER" id="PTHR42986:SF1">
    <property type="entry name" value="BENZALDEHYDE DEHYDROGENASE YFMT"/>
    <property type="match status" value="1"/>
</dbReference>
<dbReference type="PANTHER" id="PTHR42986">
    <property type="entry name" value="BENZALDEHYDE DEHYDROGENASE YFMT"/>
    <property type="match status" value="1"/>
</dbReference>
<organism evidence="8 9">
    <name type="scientific">Diaporthe ampelina</name>
    <dbReference type="NCBI Taxonomy" id="1214573"/>
    <lineage>
        <taxon>Eukaryota</taxon>
        <taxon>Fungi</taxon>
        <taxon>Dikarya</taxon>
        <taxon>Ascomycota</taxon>
        <taxon>Pezizomycotina</taxon>
        <taxon>Sordariomycetes</taxon>
        <taxon>Sordariomycetidae</taxon>
        <taxon>Diaporthales</taxon>
        <taxon>Diaporthaceae</taxon>
        <taxon>Diaporthe</taxon>
    </lineage>
</organism>
<dbReference type="STRING" id="1214573.A0A0G2FDB2"/>
<evidence type="ECO:0000256" key="6">
    <source>
        <dbReference type="SAM" id="MobiDB-lite"/>
    </source>
</evidence>
<evidence type="ECO:0000313" key="8">
    <source>
        <dbReference type="EMBL" id="KKY32154.1"/>
    </source>
</evidence>
<evidence type="ECO:0000313" key="9">
    <source>
        <dbReference type="Proteomes" id="UP000034680"/>
    </source>
</evidence>
<dbReference type="InterPro" id="IPR029510">
    <property type="entry name" value="Ald_DH_CS_GLU"/>
</dbReference>
<keyword evidence="3" id="KW-0520">NAD</keyword>
<proteinExistence type="inferred from homology"/>
<evidence type="ECO:0000256" key="4">
    <source>
        <dbReference type="PROSITE-ProRule" id="PRU10007"/>
    </source>
</evidence>
<protein>
    <submittedName>
        <fullName evidence="8">Putative salicylaldehyde dehydrogenase</fullName>
    </submittedName>
</protein>
<gene>
    <name evidence="8" type="ORF">UCDDA912_g07888</name>
</gene>
<dbReference type="Pfam" id="PF00171">
    <property type="entry name" value="Aldedh"/>
    <property type="match status" value="1"/>
</dbReference>
<dbReference type="InterPro" id="IPR016162">
    <property type="entry name" value="Ald_DH_N"/>
</dbReference>
<feature type="active site" evidence="4">
    <location>
        <position position="293"/>
    </location>
</feature>
<evidence type="ECO:0000259" key="7">
    <source>
        <dbReference type="Pfam" id="PF00171"/>
    </source>
</evidence>
<feature type="region of interest" description="Disordered" evidence="6">
    <location>
        <begin position="1"/>
        <end position="36"/>
    </location>
</feature>
<evidence type="ECO:0000256" key="1">
    <source>
        <dbReference type="ARBA" id="ARBA00009986"/>
    </source>
</evidence>
<dbReference type="AlphaFoldDB" id="A0A0G2FDB2"/>
<dbReference type="InterPro" id="IPR015590">
    <property type="entry name" value="Aldehyde_DH_dom"/>
</dbReference>
<sequence length="531" mass="56312">MMTSHKPTPAERREKKYGKDSRAMSADNAAGGEGQNGYTALGDDQLLFIGGKYVRSSDGGTFPVTNPMTGHRIYDCASATTDDYTRAIGAAHDAFQAWSRTGPSARRLVLLKAADILETYLGRDAPELLSSEVSATRGWVRLNVLSTVNVLREVAGLATHIKGEIVPADRPGTTILVERVAVGVNFAIAPWNAPINLTARAIACPLICGNTIVLKPSEYSPKSQHLVVRALTEAGLPPGCLNFLPSSPAQTPAVTEHAVKHPLVQRVNFTGSDRVGRIIAGWASQVLKRCVLELGGKAPVIVLGDADVAGAVGAVVFGALSNAGQVCMSTERVIVHRSIAAEFRERLLARIKELRTGNHLEDPDVSISGLFTPASAAGVLRLVESAVEKGARVIAGDMAISGPNKTIMCPHVLEGVTPEMDVFHKESFGPILCLFEFETEDEAVASANNSDFSLCASVFSRDIMRALDVARRVRAGSCHVNGPTVYIEATLPNGGVGGSSGYGRFGGIAGVEEFTERKIISLAAPGQKYDF</sequence>
<dbReference type="InterPro" id="IPR016163">
    <property type="entry name" value="Ald_DH_C"/>
</dbReference>
<dbReference type="Gene3D" id="3.40.309.10">
    <property type="entry name" value="Aldehyde Dehydrogenase, Chain A, domain 2"/>
    <property type="match status" value="1"/>
</dbReference>
<reference evidence="8 9" key="2">
    <citation type="submission" date="2015-05" db="EMBL/GenBank/DDBJ databases">
        <authorList>
            <person name="Morales-Cruz A."/>
            <person name="Amrine K.C."/>
            <person name="Cantu D."/>
        </authorList>
    </citation>
    <scope>NUCLEOTIDE SEQUENCE [LARGE SCALE GENOMIC DNA]</scope>
    <source>
        <strain evidence="8">DA912</strain>
    </source>
</reference>